<gene>
    <name evidence="1" type="ORF">ZT1E4_G7964</name>
</gene>
<evidence type="ECO:0000313" key="1">
    <source>
        <dbReference type="EMBL" id="SMR55616.1"/>
    </source>
</evidence>
<protein>
    <submittedName>
        <fullName evidence="1">Uncharacterized protein</fullName>
    </submittedName>
</protein>
<dbReference type="EMBL" id="LT854259">
    <property type="protein sequence ID" value="SMR55616.1"/>
    <property type="molecule type" value="Genomic_DNA"/>
</dbReference>
<name>A0A2H1GPX1_ZYMTR</name>
<reference evidence="2" key="1">
    <citation type="submission" date="2017-05" db="EMBL/GenBank/DDBJ databases">
        <authorList>
            <person name="Song R."/>
            <person name="Chenine A.L."/>
            <person name="Ruprecht R.M."/>
        </authorList>
    </citation>
    <scope>NUCLEOTIDE SEQUENCE [LARGE SCALE GENOMIC DNA]</scope>
</reference>
<dbReference type="AlphaFoldDB" id="A0A2H1GPX1"/>
<proteinExistence type="predicted"/>
<sequence>MPNLDTITGSMASGQATANVHDLLDLSRVPIVDTRYQAHKDFIEGIWTETTKVVIAKLPPIVYERVLHMWAGVQANGSLDCRQVCYSAVSSSQAIAFIMSESNTEPSSMTVFRARVAPFRLFALQGPPDSLDNWHQAHGEYPDEPLEEVMTITLKELVPTASEALIRATCKIWTAMELDASAEDEASY</sequence>
<organism evidence="1 2">
    <name type="scientific">Zymoseptoria tritici ST99CH_1E4</name>
    <dbReference type="NCBI Taxonomy" id="1276532"/>
    <lineage>
        <taxon>Eukaryota</taxon>
        <taxon>Fungi</taxon>
        <taxon>Dikarya</taxon>
        <taxon>Ascomycota</taxon>
        <taxon>Pezizomycotina</taxon>
        <taxon>Dothideomycetes</taxon>
        <taxon>Dothideomycetidae</taxon>
        <taxon>Mycosphaerellales</taxon>
        <taxon>Mycosphaerellaceae</taxon>
        <taxon>Zymoseptoria</taxon>
    </lineage>
</organism>
<accession>A0A2H1GPX1</accession>
<evidence type="ECO:0000313" key="2">
    <source>
        <dbReference type="Proteomes" id="UP000245764"/>
    </source>
</evidence>
<dbReference type="Proteomes" id="UP000245764">
    <property type="component" value="Chromosome 7"/>
</dbReference>